<feature type="region of interest" description="Disordered" evidence="1">
    <location>
        <begin position="240"/>
        <end position="279"/>
    </location>
</feature>
<dbReference type="InParanoid" id="A0A401H6R9"/>
<name>A0A401H6R9_9APHY</name>
<dbReference type="EMBL" id="BFAD01000018">
    <property type="protein sequence ID" value="GBE90079.1"/>
    <property type="molecule type" value="Genomic_DNA"/>
</dbReference>
<keyword evidence="5" id="KW-1185">Reference proteome</keyword>
<evidence type="ECO:0000313" key="5">
    <source>
        <dbReference type="Proteomes" id="UP000287166"/>
    </source>
</evidence>
<keyword evidence="2" id="KW-0812">Transmembrane</keyword>
<dbReference type="Pfam" id="PF17667">
    <property type="entry name" value="Pkinase_fungal"/>
    <property type="match status" value="1"/>
</dbReference>
<sequence length="338" mass="38831">MGLVKSLSFNFVEEPHFLVLLVAAIGSAVLHTLGIFPLLWSPYRHYNRYTGMHFFMPAEMFCNVGGTIERASELVFGFDVTRRISSDFGIVGRGTTISWPEITREQESAHVERVRRVLRKKKPEYLRHIVELKCWLRRTIKGMDQLRMHMSGFPVSPLFKERECRVLIMKAYQRLQSVDSVEEFKQVIVHVETSRVLHHDISIEIIMLYRKNGEVVGVTCDWDLDDEDIESYLDMPMFPSSASSGNTGDPSDSQKENSMTSCAETEAKPEGAAIPSVDTTKWRERVGTRPFMALDVLFLVTKVPLRRYCHDLGSFFFVIAWFCALLDPETHNCHTLEE</sequence>
<dbReference type="RefSeq" id="XP_027620992.1">
    <property type="nucleotide sequence ID" value="XM_027765191.1"/>
</dbReference>
<accession>A0A401H6R9</accession>
<dbReference type="InterPro" id="IPR040976">
    <property type="entry name" value="Pkinase_fungal"/>
</dbReference>
<dbReference type="OrthoDB" id="2799233at2759"/>
<reference evidence="4 5" key="1">
    <citation type="journal article" date="2018" name="Sci. Rep.">
        <title>Genome sequence of the cauliflower mushroom Sparassis crispa (Hanabiratake) and its association with beneficial usage.</title>
        <authorList>
            <person name="Kiyama R."/>
            <person name="Furutani Y."/>
            <person name="Kawaguchi K."/>
            <person name="Nakanishi T."/>
        </authorList>
    </citation>
    <scope>NUCLEOTIDE SEQUENCE [LARGE SCALE GENOMIC DNA]</scope>
</reference>
<dbReference type="STRING" id="139825.A0A401H6R9"/>
<organism evidence="4 5">
    <name type="scientific">Sparassis crispa</name>
    <dbReference type="NCBI Taxonomy" id="139825"/>
    <lineage>
        <taxon>Eukaryota</taxon>
        <taxon>Fungi</taxon>
        <taxon>Dikarya</taxon>
        <taxon>Basidiomycota</taxon>
        <taxon>Agaricomycotina</taxon>
        <taxon>Agaricomycetes</taxon>
        <taxon>Polyporales</taxon>
        <taxon>Sparassidaceae</taxon>
        <taxon>Sparassis</taxon>
    </lineage>
</organism>
<feature type="compositionally biased region" description="Polar residues" evidence="1">
    <location>
        <begin position="240"/>
        <end position="263"/>
    </location>
</feature>
<feature type="transmembrane region" description="Helical" evidence="2">
    <location>
        <begin position="17"/>
        <end position="40"/>
    </location>
</feature>
<proteinExistence type="predicted"/>
<dbReference type="Proteomes" id="UP000287166">
    <property type="component" value="Unassembled WGS sequence"/>
</dbReference>
<dbReference type="AlphaFoldDB" id="A0A401H6R9"/>
<feature type="domain" description="Fungal-type protein kinase" evidence="3">
    <location>
        <begin position="281"/>
        <end position="323"/>
    </location>
</feature>
<keyword evidence="2" id="KW-0472">Membrane</keyword>
<gene>
    <name evidence="4" type="ORF">SCP_1801010</name>
</gene>
<evidence type="ECO:0000256" key="2">
    <source>
        <dbReference type="SAM" id="Phobius"/>
    </source>
</evidence>
<comment type="caution">
    <text evidence="4">The sequence shown here is derived from an EMBL/GenBank/DDBJ whole genome shotgun (WGS) entry which is preliminary data.</text>
</comment>
<keyword evidence="2" id="KW-1133">Transmembrane helix</keyword>
<evidence type="ECO:0000259" key="3">
    <source>
        <dbReference type="Pfam" id="PF17667"/>
    </source>
</evidence>
<evidence type="ECO:0000313" key="4">
    <source>
        <dbReference type="EMBL" id="GBE90079.1"/>
    </source>
</evidence>
<protein>
    <recommendedName>
        <fullName evidence="3">Fungal-type protein kinase domain-containing protein</fullName>
    </recommendedName>
</protein>
<dbReference type="GeneID" id="38786996"/>
<evidence type="ECO:0000256" key="1">
    <source>
        <dbReference type="SAM" id="MobiDB-lite"/>
    </source>
</evidence>